<evidence type="ECO:0000313" key="1">
    <source>
        <dbReference type="EMBL" id="AJW70943.1"/>
    </source>
</evidence>
<dbReference type="EMBL" id="CP011070">
    <property type="protein sequence ID" value="AJW70943.1"/>
    <property type="molecule type" value="Genomic_DNA"/>
</dbReference>
<organism evidence="1 2">
    <name type="scientific">Nitrosopumilus adriaticus</name>
    <dbReference type="NCBI Taxonomy" id="1580092"/>
    <lineage>
        <taxon>Archaea</taxon>
        <taxon>Nitrososphaerota</taxon>
        <taxon>Nitrososphaeria</taxon>
        <taxon>Nitrosopumilales</taxon>
        <taxon>Nitrosopumilaceae</taxon>
        <taxon>Nitrosopumilus</taxon>
    </lineage>
</organism>
<gene>
    <name evidence="1" type="ORF">NADRNF5_1256</name>
</gene>
<evidence type="ECO:0000313" key="2">
    <source>
        <dbReference type="Proteomes" id="UP000032408"/>
    </source>
</evidence>
<dbReference type="KEGG" id="nin:NADRNF5_1256"/>
<proteinExistence type="predicted"/>
<name>A0A0D5C321_9ARCH</name>
<dbReference type="AlphaFoldDB" id="A0A0D5C321"/>
<dbReference type="HOGENOM" id="CLU_3338264_0_0_2"/>
<protein>
    <submittedName>
        <fullName evidence="1">Uncharacterized protein</fullName>
    </submittedName>
</protein>
<dbReference type="Proteomes" id="UP000032408">
    <property type="component" value="Chromosome"/>
</dbReference>
<reference evidence="2" key="1">
    <citation type="submission" date="2015-03" db="EMBL/GenBank/DDBJ databases">
        <title>Characterization of two novel Thaumarchaeota isolated from the Northern Adriatic Sea.</title>
        <authorList>
            <person name="Bayer B."/>
            <person name="Vojvoda J."/>
            <person name="Offre P."/>
            <person name="Srivastava A."/>
            <person name="Elisabeth N."/>
            <person name="Garcia J.A.L."/>
            <person name="Schleper C."/>
            <person name="Herndl G.J."/>
        </authorList>
    </citation>
    <scope>NUCLEOTIDE SEQUENCE [LARGE SCALE GENOMIC DNA]</scope>
    <source>
        <strain evidence="2">NF5</strain>
    </source>
</reference>
<keyword evidence="2" id="KW-1185">Reference proteome</keyword>
<reference evidence="1 2" key="2">
    <citation type="journal article" date="2016" name="ISME J.">
        <title>Physiological and genomic characterization of two novel marine thaumarchaeal strains indicates niche differentiation.</title>
        <authorList>
            <person name="Bayer B."/>
            <person name="Vojvoda J."/>
            <person name="Offre P."/>
            <person name="Alves R.J."/>
            <person name="Elisabeth N.H."/>
            <person name="Garcia J.A."/>
            <person name="Volland J.M."/>
            <person name="Srivastava A."/>
            <person name="Schleper C."/>
            <person name="Herndl G.J."/>
        </authorList>
    </citation>
    <scope>NUCLEOTIDE SEQUENCE [LARGE SCALE GENOMIC DNA]</scope>
    <source>
        <strain evidence="1 2">NF5</strain>
    </source>
</reference>
<sequence length="37" mass="4142">MYNPNPKIIAAKAAKGIKMNILVLRPTSIMKYVVIKL</sequence>
<accession>A0A0D5C321</accession>